<sequence length="240" mass="27606">MYKDKKILAIIPARGGSKGVPKKNIIEIGGKPLIGYSIDCGLNSKYIDRVVVSTEDENISKVAKRLGGDIPFLRPEELAKDSSKTIDCLVYTVEKLREMGEDYDYMVLLQPTVPLRKSFHVDEAIEKLLESEYGDLVSVSEVHDHPILMRKIKENGEVENLLNLDSTVRRQDFPEVYRVDGAIYINRLDETFNCDKSLNDGKLPYVMEKKYTTDIDTYLDIKIVEYYLEEERKEEAKLMR</sequence>
<dbReference type="InterPro" id="IPR029044">
    <property type="entry name" value="Nucleotide-diphossugar_trans"/>
</dbReference>
<dbReference type="Gene3D" id="3.90.550.10">
    <property type="entry name" value="Spore Coat Polysaccharide Biosynthesis Protein SpsA, Chain A"/>
    <property type="match status" value="1"/>
</dbReference>
<protein>
    <submittedName>
        <fullName evidence="1">CMP-N,N'-diacetyllegionaminic acid synthase</fullName>
    </submittedName>
</protein>
<dbReference type="RefSeq" id="WP_078693480.1">
    <property type="nucleotide sequence ID" value="NZ_FUWX01000007.1"/>
</dbReference>
<proteinExistence type="predicted"/>
<reference evidence="1 2" key="1">
    <citation type="submission" date="2017-02" db="EMBL/GenBank/DDBJ databases">
        <authorList>
            <person name="Peterson S.W."/>
        </authorList>
    </citation>
    <scope>NUCLEOTIDE SEQUENCE [LARGE SCALE GENOMIC DNA]</scope>
    <source>
        <strain evidence="1 2">ATCC 700028</strain>
    </source>
</reference>
<dbReference type="OrthoDB" id="9805604at2"/>
<dbReference type="InterPro" id="IPR003329">
    <property type="entry name" value="Cytidylyl_trans"/>
</dbReference>
<dbReference type="STRING" id="180163.SAMN02745174_00963"/>
<dbReference type="CDD" id="cd02513">
    <property type="entry name" value="CMP-NeuAc_Synthase"/>
    <property type="match status" value="1"/>
</dbReference>
<dbReference type="GO" id="GO:0008781">
    <property type="term" value="F:N-acylneuraminate cytidylyltransferase activity"/>
    <property type="evidence" value="ECO:0007669"/>
    <property type="project" value="TreeGrafter"/>
</dbReference>
<keyword evidence="2" id="KW-1185">Reference proteome</keyword>
<dbReference type="Proteomes" id="UP000191153">
    <property type="component" value="Unassembled WGS sequence"/>
</dbReference>
<evidence type="ECO:0000313" key="2">
    <source>
        <dbReference type="Proteomes" id="UP000191153"/>
    </source>
</evidence>
<dbReference type="AlphaFoldDB" id="A0A1T4LTV8"/>
<gene>
    <name evidence="1" type="ORF">SAMN02745174_00963</name>
</gene>
<dbReference type="InterPro" id="IPR050793">
    <property type="entry name" value="CMP-NeuNAc_synthase"/>
</dbReference>
<evidence type="ECO:0000313" key="1">
    <source>
        <dbReference type="EMBL" id="SJZ58071.1"/>
    </source>
</evidence>
<dbReference type="EMBL" id="FUWX01000007">
    <property type="protein sequence ID" value="SJZ58071.1"/>
    <property type="molecule type" value="Genomic_DNA"/>
</dbReference>
<dbReference type="Pfam" id="PF02348">
    <property type="entry name" value="CTP_transf_3"/>
    <property type="match status" value="1"/>
</dbReference>
<organism evidence="1 2">
    <name type="scientific">Cetobacterium ceti</name>
    <dbReference type="NCBI Taxonomy" id="180163"/>
    <lineage>
        <taxon>Bacteria</taxon>
        <taxon>Fusobacteriati</taxon>
        <taxon>Fusobacteriota</taxon>
        <taxon>Fusobacteriia</taxon>
        <taxon>Fusobacteriales</taxon>
        <taxon>Fusobacteriaceae</taxon>
        <taxon>Cetobacterium</taxon>
    </lineage>
</organism>
<dbReference type="PANTHER" id="PTHR21485">
    <property type="entry name" value="HAD SUPERFAMILY MEMBERS CMAS AND KDSC"/>
    <property type="match status" value="1"/>
</dbReference>
<dbReference type="PANTHER" id="PTHR21485:SF6">
    <property type="entry name" value="N-ACYLNEURAMINATE CYTIDYLYLTRANSFERASE-RELATED"/>
    <property type="match status" value="1"/>
</dbReference>
<dbReference type="SUPFAM" id="SSF53448">
    <property type="entry name" value="Nucleotide-diphospho-sugar transferases"/>
    <property type="match status" value="1"/>
</dbReference>
<accession>A0A1T4LTV8</accession>
<name>A0A1T4LTV8_9FUSO</name>